<dbReference type="EMBL" id="JACXVP010000012">
    <property type="protein sequence ID" value="KAG5571804.1"/>
    <property type="molecule type" value="Genomic_DNA"/>
</dbReference>
<reference evidence="1 2" key="1">
    <citation type="submission" date="2020-09" db="EMBL/GenBank/DDBJ databases">
        <title>De no assembly of potato wild relative species, Solanum commersonii.</title>
        <authorList>
            <person name="Cho K."/>
        </authorList>
    </citation>
    <scope>NUCLEOTIDE SEQUENCE [LARGE SCALE GENOMIC DNA]</scope>
    <source>
        <strain evidence="1">LZ3.2</strain>
        <tissue evidence="1">Leaf</tissue>
    </source>
</reference>
<dbReference type="AlphaFoldDB" id="A0A9J5W986"/>
<evidence type="ECO:0000313" key="2">
    <source>
        <dbReference type="Proteomes" id="UP000824120"/>
    </source>
</evidence>
<dbReference type="Proteomes" id="UP000824120">
    <property type="component" value="Chromosome 12"/>
</dbReference>
<sequence length="157" mass="16780">MANPHQDSYHLSHPTIATGLCPIVMAGDGNAGTIHILPSEDNEHFDHLNSVGPLVPSAHSQGGCGSCNEGTGEPCLVADSKANSTPRNHRRIYNSALANRDERSLPELKKRERGHFPSGSVQTLQGSARSILGGEREGISEGTTITINHDEDHNLEC</sequence>
<evidence type="ECO:0000313" key="1">
    <source>
        <dbReference type="EMBL" id="KAG5571804.1"/>
    </source>
</evidence>
<organism evidence="1 2">
    <name type="scientific">Solanum commersonii</name>
    <name type="common">Commerson's wild potato</name>
    <name type="synonym">Commerson's nightshade</name>
    <dbReference type="NCBI Taxonomy" id="4109"/>
    <lineage>
        <taxon>Eukaryota</taxon>
        <taxon>Viridiplantae</taxon>
        <taxon>Streptophyta</taxon>
        <taxon>Embryophyta</taxon>
        <taxon>Tracheophyta</taxon>
        <taxon>Spermatophyta</taxon>
        <taxon>Magnoliopsida</taxon>
        <taxon>eudicotyledons</taxon>
        <taxon>Gunneridae</taxon>
        <taxon>Pentapetalae</taxon>
        <taxon>asterids</taxon>
        <taxon>lamiids</taxon>
        <taxon>Solanales</taxon>
        <taxon>Solanaceae</taxon>
        <taxon>Solanoideae</taxon>
        <taxon>Solaneae</taxon>
        <taxon>Solanum</taxon>
    </lineage>
</organism>
<name>A0A9J5W986_SOLCO</name>
<protein>
    <submittedName>
        <fullName evidence="1">Uncharacterized protein</fullName>
    </submittedName>
</protein>
<gene>
    <name evidence="1" type="ORF">H5410_061570</name>
</gene>
<keyword evidence="2" id="KW-1185">Reference proteome</keyword>
<proteinExistence type="predicted"/>
<accession>A0A9J5W986</accession>
<comment type="caution">
    <text evidence="1">The sequence shown here is derived from an EMBL/GenBank/DDBJ whole genome shotgun (WGS) entry which is preliminary data.</text>
</comment>